<dbReference type="OrthoDB" id="4159781at2759"/>
<dbReference type="InterPro" id="IPR021858">
    <property type="entry name" value="Fun_TF"/>
</dbReference>
<comment type="caution">
    <text evidence="2">The sequence shown here is derived from an EMBL/GenBank/DDBJ whole genome shotgun (WGS) entry which is preliminary data.</text>
</comment>
<dbReference type="Pfam" id="PF11951">
    <property type="entry name" value="Fungal_trans_2"/>
    <property type="match status" value="1"/>
</dbReference>
<feature type="compositionally biased region" description="Basic and acidic residues" evidence="1">
    <location>
        <begin position="78"/>
        <end position="90"/>
    </location>
</feature>
<dbReference type="STRING" id="329884.A0A4U0VZM4"/>
<evidence type="ECO:0000313" key="3">
    <source>
        <dbReference type="Proteomes" id="UP000309340"/>
    </source>
</evidence>
<name>A0A4U0VZM4_9PEZI</name>
<feature type="region of interest" description="Disordered" evidence="1">
    <location>
        <begin position="1"/>
        <end position="164"/>
    </location>
</feature>
<keyword evidence="3" id="KW-1185">Reference proteome</keyword>
<evidence type="ECO:0000256" key="1">
    <source>
        <dbReference type="SAM" id="MobiDB-lite"/>
    </source>
</evidence>
<dbReference type="AlphaFoldDB" id="A0A4U0VZM4"/>
<dbReference type="PANTHER" id="PTHR37540">
    <property type="entry name" value="TRANSCRIPTION FACTOR (ACR-2), PUTATIVE-RELATED-RELATED"/>
    <property type="match status" value="1"/>
</dbReference>
<feature type="compositionally biased region" description="Low complexity" evidence="1">
    <location>
        <begin position="22"/>
        <end position="38"/>
    </location>
</feature>
<feature type="compositionally biased region" description="Low complexity" evidence="1">
    <location>
        <begin position="133"/>
        <end position="156"/>
    </location>
</feature>
<gene>
    <name evidence="2" type="ORF">B0A55_12882</name>
</gene>
<dbReference type="EMBL" id="NAJQ01001641">
    <property type="protein sequence ID" value="TKA55294.1"/>
    <property type="molecule type" value="Genomic_DNA"/>
</dbReference>
<proteinExistence type="predicted"/>
<dbReference type="Proteomes" id="UP000309340">
    <property type="component" value="Unassembled WGS sequence"/>
</dbReference>
<accession>A0A4U0VZM4</accession>
<sequence>MANKRAAELSRNQPGGGSRAVSPATSRSEPSSSGKASSPQEAPRSQIDFQFLNFSHPSDAKASNARKAVRSHVTKQQHQKEQKLQQERRAKSFQGVSSDPEQRPPPRRQHAGTFPPERPTTIDLPILPIQRNAGGSLASSPEALSASSSGSPAASPIHPPERRIDPSELYPEAWHLSIPRIMDAYLSNMAVEVPDLDAAEVQDLLRARFFPFVITDAAPFHAVLLVATTHYRRSRGAPAHAIDPLQLRGMAIREINRALEDPVRATSDQLIAAVAHMACYEALCGDRDIFNTHMTGLLRLVSMRGGLPTLGLEGLLERILLWIDANATHIVGTHLYFDRVAFPTLSAVHPRPDPRRFAGGAT</sequence>
<evidence type="ECO:0000313" key="2">
    <source>
        <dbReference type="EMBL" id="TKA55294.1"/>
    </source>
</evidence>
<protein>
    <submittedName>
        <fullName evidence="2">Uncharacterized protein</fullName>
    </submittedName>
</protein>
<organism evidence="2 3">
    <name type="scientific">Friedmanniomyces simplex</name>
    <dbReference type="NCBI Taxonomy" id="329884"/>
    <lineage>
        <taxon>Eukaryota</taxon>
        <taxon>Fungi</taxon>
        <taxon>Dikarya</taxon>
        <taxon>Ascomycota</taxon>
        <taxon>Pezizomycotina</taxon>
        <taxon>Dothideomycetes</taxon>
        <taxon>Dothideomycetidae</taxon>
        <taxon>Mycosphaerellales</taxon>
        <taxon>Teratosphaeriaceae</taxon>
        <taxon>Friedmanniomyces</taxon>
    </lineage>
</organism>
<dbReference type="PANTHER" id="PTHR37540:SF5">
    <property type="entry name" value="TRANSCRIPTION FACTOR DOMAIN-CONTAINING PROTEIN"/>
    <property type="match status" value="1"/>
</dbReference>
<reference evidence="2 3" key="1">
    <citation type="submission" date="2017-03" db="EMBL/GenBank/DDBJ databases">
        <title>Genomes of endolithic fungi from Antarctica.</title>
        <authorList>
            <person name="Coleine C."/>
            <person name="Masonjones S."/>
            <person name="Stajich J.E."/>
        </authorList>
    </citation>
    <scope>NUCLEOTIDE SEQUENCE [LARGE SCALE GENOMIC DNA]</scope>
    <source>
        <strain evidence="2 3">CCFEE 5184</strain>
    </source>
</reference>
<feature type="compositionally biased region" description="Basic residues" evidence="1">
    <location>
        <begin position="67"/>
        <end position="77"/>
    </location>
</feature>